<feature type="region of interest" description="Disordered" evidence="13">
    <location>
        <begin position="1255"/>
        <end position="1299"/>
    </location>
</feature>
<feature type="compositionally biased region" description="Acidic residues" evidence="13">
    <location>
        <begin position="360"/>
        <end position="377"/>
    </location>
</feature>
<evidence type="ECO:0000256" key="3">
    <source>
        <dbReference type="ARBA" id="ARBA00022664"/>
    </source>
</evidence>
<dbReference type="Pfam" id="PF21010">
    <property type="entry name" value="HA2_C"/>
    <property type="match status" value="1"/>
</dbReference>
<feature type="region of interest" description="Disordered" evidence="13">
    <location>
        <begin position="536"/>
        <end position="573"/>
    </location>
</feature>
<feature type="compositionally biased region" description="Basic and acidic residues" evidence="13">
    <location>
        <begin position="232"/>
        <end position="257"/>
    </location>
</feature>
<sequence length="1299" mass="148269">MSNAKHKDFVKKVTSRLSESVNFSGVSDLLARNIIKIGEGESSYIVFSAKCRAFGKFSDESLRSLHEDIKEHKRQTGGLSSENSTDIPLLARNDKDRSRDTETRRSKDESNNGSDNEEVGGLILPNKKSMSDKKHTFKTTKPRTSLLGLDKLASERRQQQLQKDNPKEKASISISNDNLGEFTEISFKKPKSSNHLHVRSRGAETPSHPGGLSDAALRSIDQRRKNQHHHRGIEGHVPDSRSDRRHDSYKPGREGSHSRHRSRSPRSRRYDDDDRYRDRHYHSRDDRYSSRSHRSDRSYTPGSRYEPSSRRRDHYGGETPRHESTGRRSHPGGQSSRSNWDYPTPMVKSTGYDERVPEYPPEDADINDPEAAEDWDEDQKKLDREWYNLDESGMLDDDYNPFNQYTEHDEKAEAKLKSKQSSIQTLRQMQYNRDNDMWETNRMLQSGVVQSKSVNTQNPDEDMQESRVHILVHDLKPPFLDGRMVFTTQLDPVQTVRDNTSDLAIFAKKGSKLVKEKREQREKMKAARAMTTVAGTTLGNVMGVKDEEEEEEKKKEEEEKEKRNGDDDNDDEVARKEDAGFATHLKKSEGSTNFSKTKTIKEQREYLPAFACRESLLNIIRDNQVVVVVGETGSGKTTQLAQYLHESKYTHYGVVGCTQPRRVAAMSVAKRVSEEMGVKLGKEVGYAIRFEDCTSSDTIIKYMTDGVLLRECLNEPDLDKYSAVIMDEAHERALNTDVLLGLLKRVIARRRDLKLIVTSATMNAQRFSDFFGNAPVFTIPGRTFPVDVMFSKSPCEDYVESAVKQVITIHLSQGPGDILVFMTGQEDIETCCEVVKERLKQVDQHPPLTVLPIYSQLPADMQAKIFEKSDDDSRKVVVATNIAETSLTVDGVMYVVDTGYYKLKVYNPRIGMDALQITPVSQANANQRSGRAGRTGPGVAYRLYTEQAFKHEMFPNPIPEIQRTNLANVVLQLKSLGVKELLDFDFIDPPPQDTIMNSMYQLWILGALDNTGNITKLGRKMVEFPLDPSLAKMLITAEQLECTAEVVTIVSMLSVPSVFYRPKERIEEADSAREKFFVPESDHLTLLHVYTQWKANGYRDSWCTRQFVHSKSLRKAREVRSQLIDIMKMQKMPYKSVGMNWDIIRQCICSAYFHHAAKAKSLGEYQNLRNGMPCHLHPTSALYGMGYTPDYVVYHELMYTSKEYMQCVTAVDAHWLAEMGPMFFSVRERGVNNYQKQRGQDISAKQAMEEELKEATKQAEIDKANEEARRKTEASLSRSKIVTPGMHARFKTPRRRHGY</sequence>
<evidence type="ECO:0000256" key="10">
    <source>
        <dbReference type="ARBA" id="ARBA00038040"/>
    </source>
</evidence>
<dbReference type="Proteomes" id="UP001150538">
    <property type="component" value="Unassembled WGS sequence"/>
</dbReference>
<evidence type="ECO:0000259" key="14">
    <source>
        <dbReference type="PROSITE" id="PS51192"/>
    </source>
</evidence>
<dbReference type="Pfam" id="PF00270">
    <property type="entry name" value="DEAD"/>
    <property type="match status" value="1"/>
</dbReference>
<dbReference type="InterPro" id="IPR011545">
    <property type="entry name" value="DEAD/DEAH_box_helicase_dom"/>
</dbReference>
<dbReference type="GO" id="GO:0034458">
    <property type="term" value="F:3'-5' RNA helicase activity"/>
    <property type="evidence" value="ECO:0007669"/>
    <property type="project" value="TreeGrafter"/>
</dbReference>
<keyword evidence="9" id="KW-0539">Nucleus</keyword>
<dbReference type="FunFam" id="3.40.50.300:FF:000313">
    <property type="entry name" value="Pre-mRNA-splicing factor ATP-dependent RNA helicase PRP16"/>
    <property type="match status" value="1"/>
</dbReference>
<dbReference type="GO" id="GO:0016787">
    <property type="term" value="F:hydrolase activity"/>
    <property type="evidence" value="ECO:0007669"/>
    <property type="project" value="UniProtKB-KW"/>
</dbReference>
<proteinExistence type="inferred from homology"/>
<keyword evidence="4" id="KW-0547">Nucleotide-binding</keyword>
<keyword evidence="3" id="KW-0507">mRNA processing</keyword>
<feature type="compositionally biased region" description="Basic and acidic residues" evidence="13">
    <location>
        <begin position="1255"/>
        <end position="1273"/>
    </location>
</feature>
<dbReference type="OrthoDB" id="10253254at2759"/>
<dbReference type="PANTHER" id="PTHR18934">
    <property type="entry name" value="ATP-DEPENDENT RNA HELICASE"/>
    <property type="match status" value="1"/>
</dbReference>
<dbReference type="PROSITE" id="PS51194">
    <property type="entry name" value="HELICASE_CTER"/>
    <property type="match status" value="1"/>
</dbReference>
<evidence type="ECO:0000256" key="12">
    <source>
        <dbReference type="ARBA" id="ARBA00070009"/>
    </source>
</evidence>
<dbReference type="SUPFAM" id="SSF52540">
    <property type="entry name" value="P-loop containing nucleoside triphosphate hydrolases"/>
    <property type="match status" value="1"/>
</dbReference>
<feature type="compositionally biased region" description="Basic residues" evidence="13">
    <location>
        <begin position="1288"/>
        <end position="1299"/>
    </location>
</feature>
<feature type="region of interest" description="Disordered" evidence="13">
    <location>
        <begin position="190"/>
        <end position="378"/>
    </location>
</feature>
<gene>
    <name evidence="16" type="ORF">H4219_001770</name>
</gene>
<feature type="compositionally biased region" description="Basic and acidic residues" evidence="13">
    <location>
        <begin position="552"/>
        <end position="573"/>
    </location>
</feature>
<dbReference type="Pfam" id="PF00271">
    <property type="entry name" value="Helicase_C"/>
    <property type="match status" value="1"/>
</dbReference>
<dbReference type="PROSITE" id="PS00690">
    <property type="entry name" value="DEAH_ATP_HELICASE"/>
    <property type="match status" value="1"/>
</dbReference>
<feature type="compositionally biased region" description="Basic residues" evidence="13">
    <location>
        <begin position="190"/>
        <end position="200"/>
    </location>
</feature>
<reference evidence="16" key="1">
    <citation type="submission" date="2022-07" db="EMBL/GenBank/DDBJ databases">
        <title>Phylogenomic reconstructions and comparative analyses of Kickxellomycotina fungi.</title>
        <authorList>
            <person name="Reynolds N.K."/>
            <person name="Stajich J.E."/>
            <person name="Barry K."/>
            <person name="Grigoriev I.V."/>
            <person name="Crous P."/>
            <person name="Smith M.E."/>
        </authorList>
    </citation>
    <scope>NUCLEOTIDE SEQUENCE</scope>
    <source>
        <strain evidence="16">NBRC 100468</strain>
    </source>
</reference>
<dbReference type="GO" id="GO:0003723">
    <property type="term" value="F:RNA binding"/>
    <property type="evidence" value="ECO:0007669"/>
    <property type="project" value="TreeGrafter"/>
</dbReference>
<dbReference type="Gene3D" id="3.40.50.300">
    <property type="entry name" value="P-loop containing nucleotide triphosphate hydrolases"/>
    <property type="match status" value="2"/>
</dbReference>
<dbReference type="GO" id="GO:0005524">
    <property type="term" value="F:ATP binding"/>
    <property type="evidence" value="ECO:0007669"/>
    <property type="project" value="UniProtKB-KW"/>
</dbReference>
<comment type="subcellular location">
    <subcellularLocation>
        <location evidence="1">Nucleus</location>
    </subcellularLocation>
</comment>
<dbReference type="GO" id="GO:0000398">
    <property type="term" value="P:mRNA splicing, via spliceosome"/>
    <property type="evidence" value="ECO:0007669"/>
    <property type="project" value="UniProtKB-ARBA"/>
</dbReference>
<feature type="compositionally biased region" description="Polar residues" evidence="13">
    <location>
        <begin position="332"/>
        <end position="341"/>
    </location>
</feature>
<dbReference type="FunFam" id="3.40.50.300:FF:000007">
    <property type="entry name" value="Pre-mRNA-splicing factor ATP-dependent RNA helicase"/>
    <property type="match status" value="1"/>
</dbReference>
<dbReference type="InterPro" id="IPR001650">
    <property type="entry name" value="Helicase_C-like"/>
</dbReference>
<evidence type="ECO:0000256" key="4">
    <source>
        <dbReference type="ARBA" id="ARBA00022741"/>
    </source>
</evidence>
<evidence type="ECO:0000256" key="11">
    <source>
        <dbReference type="ARBA" id="ARBA00047984"/>
    </source>
</evidence>
<keyword evidence="7" id="KW-0067">ATP-binding</keyword>
<dbReference type="InterPro" id="IPR007502">
    <property type="entry name" value="Helicase-assoc_dom"/>
</dbReference>
<feature type="compositionally biased region" description="Basic and acidic residues" evidence="13">
    <location>
        <begin position="156"/>
        <end position="170"/>
    </location>
</feature>
<keyword evidence="8" id="KW-0508">mRNA splicing</keyword>
<evidence type="ECO:0000256" key="8">
    <source>
        <dbReference type="ARBA" id="ARBA00023187"/>
    </source>
</evidence>
<dbReference type="PROSITE" id="PS51192">
    <property type="entry name" value="HELICASE_ATP_BIND_1"/>
    <property type="match status" value="1"/>
</dbReference>
<keyword evidence="5" id="KW-0378">Hydrolase</keyword>
<evidence type="ECO:0000256" key="6">
    <source>
        <dbReference type="ARBA" id="ARBA00022806"/>
    </source>
</evidence>
<comment type="caution">
    <text evidence="16">The sequence shown here is derived from an EMBL/GenBank/DDBJ whole genome shotgun (WGS) entry which is preliminary data.</text>
</comment>
<dbReference type="SMART" id="SM00490">
    <property type="entry name" value="HELICc"/>
    <property type="match status" value="1"/>
</dbReference>
<dbReference type="InterPro" id="IPR027417">
    <property type="entry name" value="P-loop_NTPase"/>
</dbReference>
<feature type="compositionally biased region" description="Basic and acidic residues" evidence="13">
    <location>
        <begin position="92"/>
        <end position="110"/>
    </location>
</feature>
<keyword evidence="17" id="KW-1185">Reference proteome</keyword>
<protein>
    <recommendedName>
        <fullName evidence="12">Pre-mRNA-splicing factor ATP-dependent RNA helicase PRP16</fullName>
        <ecNumber evidence="2">3.6.4.13</ecNumber>
    </recommendedName>
</protein>
<comment type="similarity">
    <text evidence="10">Belongs to the DEAD box helicase family. DEAH subfamily. PRP16 sub-subfamily.</text>
</comment>
<name>A0A9W8A423_9FUNG</name>
<dbReference type="CDD" id="cd18791">
    <property type="entry name" value="SF2_C_RHA"/>
    <property type="match status" value="1"/>
</dbReference>
<keyword evidence="6" id="KW-0347">Helicase</keyword>
<dbReference type="PANTHER" id="PTHR18934:SF91">
    <property type="entry name" value="PRE-MRNA-SPLICING FACTOR ATP-DEPENDENT RNA HELICASE PRP16"/>
    <property type="match status" value="1"/>
</dbReference>
<evidence type="ECO:0000259" key="15">
    <source>
        <dbReference type="PROSITE" id="PS51194"/>
    </source>
</evidence>
<evidence type="ECO:0000256" key="7">
    <source>
        <dbReference type="ARBA" id="ARBA00022840"/>
    </source>
</evidence>
<dbReference type="SMART" id="SM00847">
    <property type="entry name" value="HA2"/>
    <property type="match status" value="1"/>
</dbReference>
<dbReference type="InterPro" id="IPR002464">
    <property type="entry name" value="DNA/RNA_helicase_DEAH_CS"/>
</dbReference>
<dbReference type="SMART" id="SM00487">
    <property type="entry name" value="DEXDc"/>
    <property type="match status" value="1"/>
</dbReference>
<evidence type="ECO:0000256" key="13">
    <source>
        <dbReference type="SAM" id="MobiDB-lite"/>
    </source>
</evidence>
<dbReference type="EC" id="3.6.4.13" evidence="2"/>
<evidence type="ECO:0000256" key="9">
    <source>
        <dbReference type="ARBA" id="ARBA00023242"/>
    </source>
</evidence>
<feature type="region of interest" description="Disordered" evidence="13">
    <location>
        <begin position="156"/>
        <end position="175"/>
    </location>
</feature>
<dbReference type="Pfam" id="PF04408">
    <property type="entry name" value="WHD_HA2"/>
    <property type="match status" value="1"/>
</dbReference>
<evidence type="ECO:0000256" key="2">
    <source>
        <dbReference type="ARBA" id="ARBA00012552"/>
    </source>
</evidence>
<accession>A0A9W8A423</accession>
<feature type="compositionally biased region" description="Basic and acidic residues" evidence="13">
    <location>
        <begin position="307"/>
        <end position="326"/>
    </location>
</feature>
<dbReference type="InterPro" id="IPR011709">
    <property type="entry name" value="DEAD-box_helicase_OB_fold"/>
</dbReference>
<evidence type="ECO:0000313" key="17">
    <source>
        <dbReference type="Proteomes" id="UP001150538"/>
    </source>
</evidence>
<organism evidence="16 17">
    <name type="scientific">Mycoemilia scoparia</name>
    <dbReference type="NCBI Taxonomy" id="417184"/>
    <lineage>
        <taxon>Eukaryota</taxon>
        <taxon>Fungi</taxon>
        <taxon>Fungi incertae sedis</taxon>
        <taxon>Zoopagomycota</taxon>
        <taxon>Kickxellomycotina</taxon>
        <taxon>Kickxellomycetes</taxon>
        <taxon>Kickxellales</taxon>
        <taxon>Kickxellaceae</taxon>
        <taxon>Mycoemilia</taxon>
    </lineage>
</organism>
<dbReference type="GO" id="GO:0005681">
    <property type="term" value="C:spliceosomal complex"/>
    <property type="evidence" value="ECO:0007669"/>
    <property type="project" value="UniProtKB-ARBA"/>
</dbReference>
<feature type="compositionally biased region" description="Polar residues" evidence="13">
    <location>
        <begin position="77"/>
        <end position="86"/>
    </location>
</feature>
<evidence type="ECO:0000313" key="16">
    <source>
        <dbReference type="EMBL" id="KAJ1919741.1"/>
    </source>
</evidence>
<dbReference type="EMBL" id="JANBPU010000022">
    <property type="protein sequence ID" value="KAJ1919741.1"/>
    <property type="molecule type" value="Genomic_DNA"/>
</dbReference>
<feature type="domain" description="Helicase C-terminal" evidence="15">
    <location>
        <begin position="802"/>
        <end position="977"/>
    </location>
</feature>
<evidence type="ECO:0000256" key="5">
    <source>
        <dbReference type="ARBA" id="ARBA00022801"/>
    </source>
</evidence>
<dbReference type="InterPro" id="IPR048333">
    <property type="entry name" value="HA2_WH"/>
</dbReference>
<feature type="compositionally biased region" description="Basic and acidic residues" evidence="13">
    <location>
        <begin position="268"/>
        <end position="297"/>
    </location>
</feature>
<evidence type="ECO:0000256" key="1">
    <source>
        <dbReference type="ARBA" id="ARBA00004123"/>
    </source>
</evidence>
<feature type="region of interest" description="Disordered" evidence="13">
    <location>
        <begin position="71"/>
        <end position="146"/>
    </location>
</feature>
<dbReference type="InterPro" id="IPR014001">
    <property type="entry name" value="Helicase_ATP-bd"/>
</dbReference>
<dbReference type="FunFam" id="1.20.120.1080:FF:000018">
    <property type="entry name" value="Pre-mRNA-splicing factor ATP-dependent RNA helicase prp16"/>
    <property type="match status" value="1"/>
</dbReference>
<comment type="catalytic activity">
    <reaction evidence="11">
        <text>ATP + H2O = ADP + phosphate + H(+)</text>
        <dbReference type="Rhea" id="RHEA:13065"/>
        <dbReference type="ChEBI" id="CHEBI:15377"/>
        <dbReference type="ChEBI" id="CHEBI:15378"/>
        <dbReference type="ChEBI" id="CHEBI:30616"/>
        <dbReference type="ChEBI" id="CHEBI:43474"/>
        <dbReference type="ChEBI" id="CHEBI:456216"/>
        <dbReference type="EC" id="3.6.4.13"/>
    </reaction>
</comment>
<dbReference type="Gene3D" id="1.20.120.1080">
    <property type="match status" value="1"/>
</dbReference>
<feature type="domain" description="Helicase ATP-binding" evidence="14">
    <location>
        <begin position="617"/>
        <end position="780"/>
    </location>
</feature>
<dbReference type="Pfam" id="PF07717">
    <property type="entry name" value="OB_NTP_bind"/>
    <property type="match status" value="1"/>
</dbReference>
<feature type="compositionally biased region" description="Basic residues" evidence="13">
    <location>
        <begin position="258"/>
        <end position="267"/>
    </location>
</feature>